<protein>
    <submittedName>
        <fullName evidence="1">Uncharacterized protein</fullName>
    </submittedName>
</protein>
<dbReference type="Proteomes" id="UP001055072">
    <property type="component" value="Unassembled WGS sequence"/>
</dbReference>
<sequence length="513" mass="54153">MYTWNTTIEDTSATLDFHPYSDGGVSNGWAPFFQDIGFWSGNPGVDSFGKDSVHITRFPGATVNFQFEGTAIYLYGTQNCSYSVTLDSQPALTSSDQSLLPDGMLFSKDGLSPSTHTLSLIANPVANSTEQLAFDKAVFTNIGINASGISPVLIDNQNLTSIQYTGNWTNQSFYNVPSDTSPAPYFETSHPKDAVSMSFTGGVAVAINGARDWGHWTYNVTLDGSVSPVHNASTWWLMGDTVLFYQSNLDPAKMHTVWLTNLGTPGDKLSLNYFTVYVPDGTGFNVSSSVSPSDGTGSSSSHSKTNVGVIVGPTIAGVVVLCGILIGLWFWLQGRPRSATSESAPPPEAGDVAPITRSSFDLSPFPRNVRPDIWVKGAEAGRSYPEMQIQVVSPVIPYQGKRQHPGTTPPSQHHAPAASTSSSSQYTSHTDPGQSELGSAEGEHSGSRSSVGSTTRLTSATTAISSVSQGVNVDQIIELIAQRIDPGADGGGGDGGGGNAAHDPTAPPPRYVG</sequence>
<evidence type="ECO:0000313" key="2">
    <source>
        <dbReference type="Proteomes" id="UP001055072"/>
    </source>
</evidence>
<keyword evidence="2" id="KW-1185">Reference proteome</keyword>
<gene>
    <name evidence="1" type="ORF">BDY19DRAFT_907788</name>
</gene>
<name>A0ACB8TY33_9APHY</name>
<comment type="caution">
    <text evidence="1">The sequence shown here is derived from an EMBL/GenBank/DDBJ whole genome shotgun (WGS) entry which is preliminary data.</text>
</comment>
<evidence type="ECO:0000313" key="1">
    <source>
        <dbReference type="EMBL" id="KAI0086896.1"/>
    </source>
</evidence>
<reference evidence="1" key="1">
    <citation type="journal article" date="2021" name="Environ. Microbiol.">
        <title>Gene family expansions and transcriptome signatures uncover fungal adaptations to wood decay.</title>
        <authorList>
            <person name="Hage H."/>
            <person name="Miyauchi S."/>
            <person name="Viragh M."/>
            <person name="Drula E."/>
            <person name="Min B."/>
            <person name="Chaduli D."/>
            <person name="Navarro D."/>
            <person name="Favel A."/>
            <person name="Norest M."/>
            <person name="Lesage-Meessen L."/>
            <person name="Balint B."/>
            <person name="Merenyi Z."/>
            <person name="de Eugenio L."/>
            <person name="Morin E."/>
            <person name="Martinez A.T."/>
            <person name="Baldrian P."/>
            <person name="Stursova M."/>
            <person name="Martinez M.J."/>
            <person name="Novotny C."/>
            <person name="Magnuson J.K."/>
            <person name="Spatafora J.W."/>
            <person name="Maurice S."/>
            <person name="Pangilinan J."/>
            <person name="Andreopoulos W."/>
            <person name="LaButti K."/>
            <person name="Hundley H."/>
            <person name="Na H."/>
            <person name="Kuo A."/>
            <person name="Barry K."/>
            <person name="Lipzen A."/>
            <person name="Henrissat B."/>
            <person name="Riley R."/>
            <person name="Ahrendt S."/>
            <person name="Nagy L.G."/>
            <person name="Grigoriev I.V."/>
            <person name="Martin F."/>
            <person name="Rosso M.N."/>
        </authorList>
    </citation>
    <scope>NUCLEOTIDE SEQUENCE</scope>
    <source>
        <strain evidence="1">CBS 384.51</strain>
    </source>
</reference>
<proteinExistence type="predicted"/>
<dbReference type="EMBL" id="MU274920">
    <property type="protein sequence ID" value="KAI0086896.1"/>
    <property type="molecule type" value="Genomic_DNA"/>
</dbReference>
<organism evidence="1 2">
    <name type="scientific">Irpex rosettiformis</name>
    <dbReference type="NCBI Taxonomy" id="378272"/>
    <lineage>
        <taxon>Eukaryota</taxon>
        <taxon>Fungi</taxon>
        <taxon>Dikarya</taxon>
        <taxon>Basidiomycota</taxon>
        <taxon>Agaricomycotina</taxon>
        <taxon>Agaricomycetes</taxon>
        <taxon>Polyporales</taxon>
        <taxon>Irpicaceae</taxon>
        <taxon>Irpex</taxon>
    </lineage>
</organism>
<accession>A0ACB8TY33</accession>